<evidence type="ECO:0000313" key="2">
    <source>
        <dbReference type="Proteomes" id="UP000235145"/>
    </source>
</evidence>
<protein>
    <submittedName>
        <fullName evidence="1">Uncharacterized protein</fullName>
    </submittedName>
</protein>
<gene>
    <name evidence="1" type="ORF">LSAT_V11C600313360</name>
</gene>
<name>A0A9R1VC25_LACSA</name>
<keyword evidence="2" id="KW-1185">Reference proteome</keyword>
<dbReference type="Proteomes" id="UP000235145">
    <property type="component" value="Unassembled WGS sequence"/>
</dbReference>
<evidence type="ECO:0000313" key="1">
    <source>
        <dbReference type="EMBL" id="KAJ0202203.1"/>
    </source>
</evidence>
<proteinExistence type="predicted"/>
<comment type="caution">
    <text evidence="1">The sequence shown here is derived from an EMBL/GenBank/DDBJ whole genome shotgun (WGS) entry which is preliminary data.</text>
</comment>
<reference evidence="1 2" key="1">
    <citation type="journal article" date="2017" name="Nat. Commun.">
        <title>Genome assembly with in vitro proximity ligation data and whole-genome triplication in lettuce.</title>
        <authorList>
            <person name="Reyes-Chin-Wo S."/>
            <person name="Wang Z."/>
            <person name="Yang X."/>
            <person name="Kozik A."/>
            <person name="Arikit S."/>
            <person name="Song C."/>
            <person name="Xia L."/>
            <person name="Froenicke L."/>
            <person name="Lavelle D.O."/>
            <person name="Truco M.J."/>
            <person name="Xia R."/>
            <person name="Zhu S."/>
            <person name="Xu C."/>
            <person name="Xu H."/>
            <person name="Xu X."/>
            <person name="Cox K."/>
            <person name="Korf I."/>
            <person name="Meyers B.C."/>
            <person name="Michelmore R.W."/>
        </authorList>
    </citation>
    <scope>NUCLEOTIDE SEQUENCE [LARGE SCALE GENOMIC DNA]</scope>
    <source>
        <strain evidence="2">cv. Salinas</strain>
        <tissue evidence="1">Seedlings</tissue>
    </source>
</reference>
<dbReference type="EMBL" id="NBSK02000006">
    <property type="protein sequence ID" value="KAJ0202203.1"/>
    <property type="molecule type" value="Genomic_DNA"/>
</dbReference>
<sequence>MRSIIPNHCSPTTRFSYACPLTLIFDNKFHNALIVLDEMLQPGSISELCSIRSIIIRMNIASAWLFFDQSVSWVAKFRKKVKKV</sequence>
<organism evidence="1 2">
    <name type="scientific">Lactuca sativa</name>
    <name type="common">Garden lettuce</name>
    <dbReference type="NCBI Taxonomy" id="4236"/>
    <lineage>
        <taxon>Eukaryota</taxon>
        <taxon>Viridiplantae</taxon>
        <taxon>Streptophyta</taxon>
        <taxon>Embryophyta</taxon>
        <taxon>Tracheophyta</taxon>
        <taxon>Spermatophyta</taxon>
        <taxon>Magnoliopsida</taxon>
        <taxon>eudicotyledons</taxon>
        <taxon>Gunneridae</taxon>
        <taxon>Pentapetalae</taxon>
        <taxon>asterids</taxon>
        <taxon>campanulids</taxon>
        <taxon>Asterales</taxon>
        <taxon>Asteraceae</taxon>
        <taxon>Cichorioideae</taxon>
        <taxon>Cichorieae</taxon>
        <taxon>Lactucinae</taxon>
        <taxon>Lactuca</taxon>
    </lineage>
</organism>
<dbReference type="AlphaFoldDB" id="A0A9R1VC25"/>
<accession>A0A9R1VC25</accession>